<comment type="similarity">
    <text evidence="2">Belongs to the LemA family.</text>
</comment>
<dbReference type="Proteomes" id="UP001501081">
    <property type="component" value="Unassembled WGS sequence"/>
</dbReference>
<evidence type="ECO:0000256" key="4">
    <source>
        <dbReference type="ARBA" id="ARBA00022989"/>
    </source>
</evidence>
<dbReference type="RefSeq" id="WP_344768280.1">
    <property type="nucleotide sequence ID" value="NZ_BAABAK010000015.1"/>
</dbReference>
<dbReference type="SUPFAM" id="SSF140478">
    <property type="entry name" value="LemA-like"/>
    <property type="match status" value="1"/>
</dbReference>
<sequence length="185" mass="20717">MIIALVIIGFLFLMGIFFYNSLIGKKNQVTNAFSAIDVMLKKRFDLIPNLVEVVKQYTTYEQGTLTKIVELRAKAVSGNVSDAEKATIDTQLSSSIKGLMLNVENYPDLKANTNFINLQTTWTESEEQIAAARRTYNSAITDYNNAIMMFPGSMFAGMLNFQPMAVLETAQEERKNISAKDLFNS</sequence>
<protein>
    <submittedName>
        <fullName evidence="6">LemA family protein</fullName>
    </submittedName>
</protein>
<dbReference type="EMBL" id="BAABAK010000015">
    <property type="protein sequence ID" value="GAA3975210.1"/>
    <property type="molecule type" value="Genomic_DNA"/>
</dbReference>
<keyword evidence="4" id="KW-1133">Transmembrane helix</keyword>
<gene>
    <name evidence="6" type="ORF">GCM10022246_29650</name>
</gene>
<reference evidence="7" key="1">
    <citation type="journal article" date="2019" name="Int. J. Syst. Evol. Microbiol.">
        <title>The Global Catalogue of Microorganisms (GCM) 10K type strain sequencing project: providing services to taxonomists for standard genome sequencing and annotation.</title>
        <authorList>
            <consortium name="The Broad Institute Genomics Platform"/>
            <consortium name="The Broad Institute Genome Sequencing Center for Infectious Disease"/>
            <person name="Wu L."/>
            <person name="Ma J."/>
        </authorList>
    </citation>
    <scope>NUCLEOTIDE SEQUENCE [LARGE SCALE GENOMIC DNA]</scope>
    <source>
        <strain evidence="7">JCM 17338</strain>
    </source>
</reference>
<evidence type="ECO:0000313" key="6">
    <source>
        <dbReference type="EMBL" id="GAA3975210.1"/>
    </source>
</evidence>
<name>A0ABP7Q234_9SPHI</name>
<evidence type="ECO:0000256" key="2">
    <source>
        <dbReference type="ARBA" id="ARBA00008854"/>
    </source>
</evidence>
<dbReference type="InterPro" id="IPR007156">
    <property type="entry name" value="MamQ_LemA"/>
</dbReference>
<organism evidence="6 7">
    <name type="scientific">Pedobacter ginsengiterrae</name>
    <dbReference type="NCBI Taxonomy" id="871696"/>
    <lineage>
        <taxon>Bacteria</taxon>
        <taxon>Pseudomonadati</taxon>
        <taxon>Bacteroidota</taxon>
        <taxon>Sphingobacteriia</taxon>
        <taxon>Sphingobacteriales</taxon>
        <taxon>Sphingobacteriaceae</taxon>
        <taxon>Pedobacter</taxon>
    </lineage>
</organism>
<evidence type="ECO:0000256" key="3">
    <source>
        <dbReference type="ARBA" id="ARBA00022692"/>
    </source>
</evidence>
<keyword evidence="3" id="KW-0812">Transmembrane</keyword>
<dbReference type="InterPro" id="IPR023353">
    <property type="entry name" value="LemA-like_dom_sf"/>
</dbReference>
<proteinExistence type="inferred from homology"/>
<dbReference type="Gene3D" id="1.20.1440.20">
    <property type="entry name" value="LemA-like domain"/>
    <property type="match status" value="1"/>
</dbReference>
<dbReference type="PANTHER" id="PTHR34478">
    <property type="entry name" value="PROTEIN LEMA"/>
    <property type="match status" value="1"/>
</dbReference>
<dbReference type="PANTHER" id="PTHR34478:SF1">
    <property type="entry name" value="PROTEIN LEMA"/>
    <property type="match status" value="1"/>
</dbReference>
<keyword evidence="7" id="KW-1185">Reference proteome</keyword>
<evidence type="ECO:0000313" key="7">
    <source>
        <dbReference type="Proteomes" id="UP001501081"/>
    </source>
</evidence>
<comment type="caution">
    <text evidence="6">The sequence shown here is derived from an EMBL/GenBank/DDBJ whole genome shotgun (WGS) entry which is preliminary data.</text>
</comment>
<evidence type="ECO:0000256" key="1">
    <source>
        <dbReference type="ARBA" id="ARBA00004167"/>
    </source>
</evidence>
<accession>A0ABP7Q234</accession>
<dbReference type="Pfam" id="PF04011">
    <property type="entry name" value="LemA"/>
    <property type="match status" value="1"/>
</dbReference>
<comment type="subcellular location">
    <subcellularLocation>
        <location evidence="1">Membrane</location>
        <topology evidence="1">Single-pass membrane protein</topology>
    </subcellularLocation>
</comment>
<evidence type="ECO:0000256" key="5">
    <source>
        <dbReference type="ARBA" id="ARBA00023136"/>
    </source>
</evidence>
<keyword evidence="5" id="KW-0472">Membrane</keyword>